<dbReference type="EMBL" id="CBLN010003794">
    <property type="protein sequence ID" value="CDI70165.1"/>
    <property type="molecule type" value="Genomic_DNA"/>
</dbReference>
<name>U6FQN1_ECHGR</name>
<reference evidence="3" key="2">
    <citation type="submission" date="2020-10" db="UniProtKB">
        <authorList>
            <consortium name="WormBaseParasite"/>
        </authorList>
    </citation>
    <scope>IDENTIFICATION</scope>
</reference>
<protein>
    <submittedName>
        <fullName evidence="1 3">Uncharacterized protein</fullName>
    </submittedName>
</protein>
<proteinExistence type="predicted"/>
<reference evidence="1 2" key="1">
    <citation type="journal article" date="2013" name="Nature">
        <title>The genomes of four tapeworm species reveal adaptations to parasitism.</title>
        <authorList>
            <person name="Tsai I.J."/>
            <person name="Zarowiecki M."/>
            <person name="Holroyd N."/>
            <person name="Garciarrubio A."/>
            <person name="Sanchez-Flores A."/>
            <person name="Brooks K.L."/>
            <person name="Tracey A."/>
            <person name="Bobes R.J."/>
            <person name="Fragoso G."/>
            <person name="Sciutto E."/>
            <person name="Aslett M."/>
            <person name="Beasley H."/>
            <person name="Bennett H.M."/>
            <person name="Cai J."/>
            <person name="Camicia F."/>
            <person name="Clark R."/>
            <person name="Cucher M."/>
            <person name="De Silva N."/>
            <person name="Day T.A."/>
            <person name="Deplazes P."/>
            <person name="Estrada K."/>
            <person name="Fernandez C."/>
            <person name="Holland P.W."/>
            <person name="Hou J."/>
            <person name="Hu S."/>
            <person name="Huckvale T."/>
            <person name="Hung S.S."/>
            <person name="Kamenetzky L."/>
            <person name="Keane J.A."/>
            <person name="Kiss F."/>
            <person name="Koziol U."/>
            <person name="Lambert O."/>
            <person name="Liu K."/>
            <person name="Luo X."/>
            <person name="Luo Y."/>
            <person name="Macchiaroli N."/>
            <person name="Nichol S."/>
            <person name="Paps J."/>
            <person name="Parkinson J."/>
            <person name="Pouchkina-Stantcheva N."/>
            <person name="Riddiford N."/>
            <person name="Rosenzvit M."/>
            <person name="Salinas G."/>
            <person name="Wasmuth J.D."/>
            <person name="Zamanian M."/>
            <person name="Zheng Y."/>
            <person name="Cai X."/>
            <person name="Soberon X."/>
            <person name="Olson P.D."/>
            <person name="Laclette J.P."/>
            <person name="Brehm K."/>
            <person name="Berriman M."/>
            <person name="Garciarrubio A."/>
            <person name="Bobes R.J."/>
            <person name="Fragoso G."/>
            <person name="Sanchez-Flores A."/>
            <person name="Estrada K."/>
            <person name="Cevallos M.A."/>
            <person name="Morett E."/>
            <person name="Gonzalez V."/>
            <person name="Portillo T."/>
            <person name="Ochoa-Leyva A."/>
            <person name="Jose M.V."/>
            <person name="Sciutto E."/>
            <person name="Landa A."/>
            <person name="Jimenez L."/>
            <person name="Valdes V."/>
            <person name="Carrero J.C."/>
            <person name="Larralde C."/>
            <person name="Morales-Montor J."/>
            <person name="Limon-Lason J."/>
            <person name="Soberon X."/>
            <person name="Laclette J.P."/>
        </authorList>
    </citation>
    <scope>NUCLEOTIDE SEQUENCE [LARGE SCALE GENOMIC DNA]</scope>
</reference>
<accession>U6FQN1</accession>
<evidence type="ECO:0000313" key="2">
    <source>
        <dbReference type="Proteomes" id="UP000492820"/>
    </source>
</evidence>
<sequence length="40" mass="4486">MTRLVSSPVCQQFRWCSVLQNDSEFPFLTSASYVGGVECI</sequence>
<gene>
    <name evidence="1" type="ORF">EgrG_000947900</name>
</gene>
<evidence type="ECO:0000313" key="1">
    <source>
        <dbReference type="EMBL" id="CDI70165.1"/>
    </source>
</evidence>
<evidence type="ECO:0000313" key="3">
    <source>
        <dbReference type="WBParaSite" id="EgrG_000947900"/>
    </source>
</evidence>
<dbReference type="AlphaFoldDB" id="U6FQN1"/>
<dbReference type="Proteomes" id="UP000492820">
    <property type="component" value="Unassembled WGS sequence"/>
</dbReference>
<dbReference type="WBParaSite" id="EgrG_000947900">
    <property type="protein sequence ID" value="EgrG_000947900"/>
    <property type="gene ID" value="EgrG_000947900"/>
</dbReference>
<organism evidence="1">
    <name type="scientific">Echinococcus granulosus</name>
    <name type="common">Hydatid tapeworm</name>
    <dbReference type="NCBI Taxonomy" id="6210"/>
    <lineage>
        <taxon>Eukaryota</taxon>
        <taxon>Metazoa</taxon>
        <taxon>Spiralia</taxon>
        <taxon>Lophotrochozoa</taxon>
        <taxon>Platyhelminthes</taxon>
        <taxon>Cestoda</taxon>
        <taxon>Eucestoda</taxon>
        <taxon>Cyclophyllidea</taxon>
        <taxon>Taeniidae</taxon>
        <taxon>Echinococcus</taxon>
        <taxon>Echinococcus granulosus group</taxon>
    </lineage>
</organism>